<dbReference type="InterPro" id="IPR007248">
    <property type="entry name" value="Mpv17_PMP22"/>
</dbReference>
<keyword evidence="4" id="KW-1133">Transmembrane helix</keyword>
<sequence>MAAALRLRRAGTAQYLHSSTVATAARTFTNVNLHAANFLKTRSQGLCSAAPQPSMMRTFIGQYEAALASRPVLTKSITSGVLYGAGDALAQVIAGRNKEPSDSDSAGAEAKGMFDASRWLRAVLFGGVFYPGLAHLHYNFLEHLVVVRWAVPISRVPFAKMFIEQFVYWSYFSNAYYHTVLGALQGFSPQQCYDRVASTLWDTLKAQWMFWIPAQLINFSYVPVRHQLNFVLVVSLFWTTFLSLAFPPEPKKPEPTA</sequence>
<dbReference type="GO" id="GO:0016020">
    <property type="term" value="C:membrane"/>
    <property type="evidence" value="ECO:0007669"/>
    <property type="project" value="UniProtKB-SubCell"/>
</dbReference>
<evidence type="ECO:0000256" key="1">
    <source>
        <dbReference type="ARBA" id="ARBA00004141"/>
    </source>
</evidence>
<evidence type="ECO:0008006" key="8">
    <source>
        <dbReference type="Google" id="ProtNLM"/>
    </source>
</evidence>
<evidence type="ECO:0000256" key="3">
    <source>
        <dbReference type="ARBA" id="ARBA00022692"/>
    </source>
</evidence>
<accession>A0A7S4FC16</accession>
<comment type="similarity">
    <text evidence="2 6">Belongs to the peroxisomal membrane protein PXMP2/4 family.</text>
</comment>
<proteinExistence type="inferred from homology"/>
<name>A0A7S4FC16_CHRCT</name>
<keyword evidence="3" id="KW-0812">Transmembrane</keyword>
<dbReference type="EMBL" id="HBIZ01061898">
    <property type="protein sequence ID" value="CAE0785650.1"/>
    <property type="molecule type" value="Transcribed_RNA"/>
</dbReference>
<gene>
    <name evidence="7" type="ORF">PCAR00345_LOCUS38358</name>
</gene>
<keyword evidence="5" id="KW-0472">Membrane</keyword>
<evidence type="ECO:0000313" key="7">
    <source>
        <dbReference type="EMBL" id="CAE0785650.1"/>
    </source>
</evidence>
<organism evidence="7">
    <name type="scientific">Chrysotila carterae</name>
    <name type="common">Marine alga</name>
    <name type="synonym">Syracosphaera carterae</name>
    <dbReference type="NCBI Taxonomy" id="13221"/>
    <lineage>
        <taxon>Eukaryota</taxon>
        <taxon>Haptista</taxon>
        <taxon>Haptophyta</taxon>
        <taxon>Prymnesiophyceae</taxon>
        <taxon>Isochrysidales</taxon>
        <taxon>Isochrysidaceae</taxon>
        <taxon>Chrysotila</taxon>
    </lineage>
</organism>
<evidence type="ECO:0000256" key="2">
    <source>
        <dbReference type="ARBA" id="ARBA00006824"/>
    </source>
</evidence>
<dbReference type="GO" id="GO:0005737">
    <property type="term" value="C:cytoplasm"/>
    <property type="evidence" value="ECO:0007669"/>
    <property type="project" value="TreeGrafter"/>
</dbReference>
<comment type="subcellular location">
    <subcellularLocation>
        <location evidence="1">Membrane</location>
        <topology evidence="1">Multi-pass membrane protein</topology>
    </subcellularLocation>
</comment>
<reference evidence="7" key="1">
    <citation type="submission" date="2021-01" db="EMBL/GenBank/DDBJ databases">
        <authorList>
            <person name="Corre E."/>
            <person name="Pelletier E."/>
            <person name="Niang G."/>
            <person name="Scheremetjew M."/>
            <person name="Finn R."/>
            <person name="Kale V."/>
            <person name="Holt S."/>
            <person name="Cochrane G."/>
            <person name="Meng A."/>
            <person name="Brown T."/>
            <person name="Cohen L."/>
        </authorList>
    </citation>
    <scope>NUCLEOTIDE SEQUENCE</scope>
    <source>
        <strain evidence="7">CCMP645</strain>
    </source>
</reference>
<dbReference type="PANTHER" id="PTHR11266">
    <property type="entry name" value="PEROXISOMAL MEMBRANE PROTEIN 2, PXMP2 MPV17"/>
    <property type="match status" value="1"/>
</dbReference>
<dbReference type="AlphaFoldDB" id="A0A7S4FC16"/>
<dbReference type="Pfam" id="PF04117">
    <property type="entry name" value="Mpv17_PMP22"/>
    <property type="match status" value="1"/>
</dbReference>
<dbReference type="PANTHER" id="PTHR11266:SF104">
    <property type="entry name" value="MPV17-LIKE PROTEIN"/>
    <property type="match status" value="1"/>
</dbReference>
<evidence type="ECO:0000256" key="6">
    <source>
        <dbReference type="RuleBase" id="RU363053"/>
    </source>
</evidence>
<protein>
    <recommendedName>
        <fullName evidence="8">Peroxisomal membrane protein MPV17</fullName>
    </recommendedName>
</protein>
<evidence type="ECO:0000256" key="4">
    <source>
        <dbReference type="ARBA" id="ARBA00022989"/>
    </source>
</evidence>
<evidence type="ECO:0000256" key="5">
    <source>
        <dbReference type="ARBA" id="ARBA00023136"/>
    </source>
</evidence>